<feature type="domain" description="SHSP" evidence="4">
    <location>
        <begin position="123"/>
        <end position="234"/>
    </location>
</feature>
<keyword evidence="5" id="KW-1185">Reference proteome</keyword>
<dbReference type="Gene3D" id="2.60.40.790">
    <property type="match status" value="2"/>
</dbReference>
<dbReference type="PRINTS" id="PR00299">
    <property type="entry name" value="ACRYSTALLIN"/>
</dbReference>
<dbReference type="CDD" id="cd06526">
    <property type="entry name" value="metazoan_ACD"/>
    <property type="match status" value="1"/>
</dbReference>
<evidence type="ECO:0000313" key="6">
    <source>
        <dbReference type="WBParaSite" id="TREG1_140250.1"/>
    </source>
</evidence>
<evidence type="ECO:0000259" key="4">
    <source>
        <dbReference type="PROSITE" id="PS01031"/>
    </source>
</evidence>
<dbReference type="SUPFAM" id="SSF49764">
    <property type="entry name" value="HSP20-like chaperones"/>
    <property type="match status" value="1"/>
</dbReference>
<dbReference type="GO" id="GO:0009408">
    <property type="term" value="P:response to heat"/>
    <property type="evidence" value="ECO:0007669"/>
    <property type="project" value="TreeGrafter"/>
</dbReference>
<dbReference type="GO" id="GO:0051082">
    <property type="term" value="F:unfolded protein binding"/>
    <property type="evidence" value="ECO:0007669"/>
    <property type="project" value="TreeGrafter"/>
</dbReference>
<comment type="similarity">
    <text evidence="1 2">Belongs to the small heat shock protein (HSP20) family.</text>
</comment>
<protein>
    <recommendedName>
        <fullName evidence="4">SHSP domain-containing protein</fullName>
    </recommendedName>
</protein>
<organism evidence="5 6">
    <name type="scientific">Trichobilharzia regenti</name>
    <name type="common">Nasal bird schistosome</name>
    <dbReference type="NCBI Taxonomy" id="157069"/>
    <lineage>
        <taxon>Eukaryota</taxon>
        <taxon>Metazoa</taxon>
        <taxon>Spiralia</taxon>
        <taxon>Lophotrochozoa</taxon>
        <taxon>Platyhelminthes</taxon>
        <taxon>Trematoda</taxon>
        <taxon>Digenea</taxon>
        <taxon>Strigeidida</taxon>
        <taxon>Schistosomatoidea</taxon>
        <taxon>Schistosomatidae</taxon>
        <taxon>Trichobilharzia</taxon>
    </lineage>
</organism>
<sequence length="331" mass="37118">MSGQQKHQIVSIPVNREPRSFEKQRRDLLTGLERGGSGSSHSGNSITPYHDDWTGTVDHWVNSAWRRWDEDMRRLRRGMFALLPVDHFPLSTHDPFALMHQMEHHIQDIRDRMGTLDVPSTASASDFLKDAYEVGEDGKVHFKVRFDAKGFDPEDINVTSSDNRLTVHAKKETVKDGGKSIREFCRMVELPRSIDNNHLKCRLTDDGVLMLEAPVKVPEYQSLTLNESGQVGVRPKSDSQLQAVPSSKALVVKGTHGPTVLDDGSGGKLLHVEVPVDPVYKPEDLCVNVDSGRVVVSGRHHKEKHSARGGASSLLSSASHMQFLRRWIHYL</sequence>
<dbReference type="GO" id="GO:0005634">
    <property type="term" value="C:nucleus"/>
    <property type="evidence" value="ECO:0007669"/>
    <property type="project" value="TreeGrafter"/>
</dbReference>
<dbReference type="InterPro" id="IPR002068">
    <property type="entry name" value="A-crystallin/Hsp20_dom"/>
</dbReference>
<reference evidence="5" key="1">
    <citation type="submission" date="2022-06" db="EMBL/GenBank/DDBJ databases">
        <authorList>
            <person name="Berger JAMES D."/>
            <person name="Berger JAMES D."/>
        </authorList>
    </citation>
    <scope>NUCLEOTIDE SEQUENCE [LARGE SCALE GENOMIC DNA]</scope>
</reference>
<dbReference type="AlphaFoldDB" id="A0AA85J4J5"/>
<name>A0AA85J4J5_TRIRE</name>
<evidence type="ECO:0000313" key="5">
    <source>
        <dbReference type="Proteomes" id="UP000050795"/>
    </source>
</evidence>
<feature type="region of interest" description="Disordered" evidence="3">
    <location>
        <begin position="1"/>
        <end position="22"/>
    </location>
</feature>
<dbReference type="Pfam" id="PF00011">
    <property type="entry name" value="HSP20"/>
    <property type="match status" value="1"/>
</dbReference>
<proteinExistence type="inferred from homology"/>
<dbReference type="Proteomes" id="UP000050795">
    <property type="component" value="Unassembled WGS sequence"/>
</dbReference>
<dbReference type="GO" id="GO:0005737">
    <property type="term" value="C:cytoplasm"/>
    <property type="evidence" value="ECO:0007669"/>
    <property type="project" value="TreeGrafter"/>
</dbReference>
<dbReference type="PROSITE" id="PS01031">
    <property type="entry name" value="SHSP"/>
    <property type="match status" value="1"/>
</dbReference>
<reference evidence="6" key="2">
    <citation type="submission" date="2023-11" db="UniProtKB">
        <authorList>
            <consortium name="WormBaseParasite"/>
        </authorList>
    </citation>
    <scope>IDENTIFICATION</scope>
</reference>
<dbReference type="WBParaSite" id="TREG1_140250.1">
    <property type="protein sequence ID" value="TREG1_140250.1"/>
    <property type="gene ID" value="TREG1_140250"/>
</dbReference>
<evidence type="ECO:0000256" key="2">
    <source>
        <dbReference type="RuleBase" id="RU003616"/>
    </source>
</evidence>
<evidence type="ECO:0000256" key="1">
    <source>
        <dbReference type="PROSITE-ProRule" id="PRU00285"/>
    </source>
</evidence>
<dbReference type="PANTHER" id="PTHR45640:SF26">
    <property type="entry name" value="RE23625P"/>
    <property type="match status" value="1"/>
</dbReference>
<dbReference type="InterPro" id="IPR001436">
    <property type="entry name" value="Alpha-crystallin/sHSP_animal"/>
</dbReference>
<dbReference type="GO" id="GO:0042026">
    <property type="term" value="P:protein refolding"/>
    <property type="evidence" value="ECO:0007669"/>
    <property type="project" value="TreeGrafter"/>
</dbReference>
<accession>A0AA85J4J5</accession>
<dbReference type="InterPro" id="IPR008978">
    <property type="entry name" value="HSP20-like_chaperone"/>
</dbReference>
<evidence type="ECO:0000256" key="3">
    <source>
        <dbReference type="SAM" id="MobiDB-lite"/>
    </source>
</evidence>
<dbReference type="PANTHER" id="PTHR45640">
    <property type="entry name" value="HEAT SHOCK PROTEIN HSP-12.2-RELATED"/>
    <property type="match status" value="1"/>
</dbReference>